<dbReference type="Proteomes" id="UP000004030">
    <property type="component" value="Unassembled WGS sequence"/>
</dbReference>
<dbReference type="AlphaFoldDB" id="G6E8X7"/>
<dbReference type="STRING" id="1088721.JI59_16100"/>
<accession>G6E8X7</accession>
<dbReference type="EMBL" id="AGFM01000009">
    <property type="protein sequence ID" value="EHJ62201.1"/>
    <property type="molecule type" value="Genomic_DNA"/>
</dbReference>
<name>G6E8X7_9SPHN</name>
<organism evidence="1 2">
    <name type="scientific">Novosphingobium pentaromativorans US6-1</name>
    <dbReference type="NCBI Taxonomy" id="1088721"/>
    <lineage>
        <taxon>Bacteria</taxon>
        <taxon>Pseudomonadati</taxon>
        <taxon>Pseudomonadota</taxon>
        <taxon>Alphaproteobacteria</taxon>
        <taxon>Sphingomonadales</taxon>
        <taxon>Sphingomonadaceae</taxon>
        <taxon>Novosphingobium</taxon>
    </lineage>
</organism>
<reference evidence="1 2" key="1">
    <citation type="journal article" date="2012" name="J. Bacteriol.">
        <title>Genome sequence of benzo(a)pyrene-degrading bacterium Novosphingobium pentaromativorans US6-1.</title>
        <authorList>
            <person name="Luo Y.R."/>
            <person name="Kang S.G."/>
            <person name="Kim S.J."/>
            <person name="Kim M.R."/>
            <person name="Li N."/>
            <person name="Lee J.H."/>
            <person name="Kwon K.K."/>
        </authorList>
    </citation>
    <scope>NUCLEOTIDE SEQUENCE [LARGE SCALE GENOMIC DNA]</scope>
    <source>
        <strain evidence="1 2">US6-1</strain>
    </source>
</reference>
<dbReference type="OrthoDB" id="5346389at2"/>
<proteinExistence type="predicted"/>
<dbReference type="RefSeq" id="WP_007011713.1">
    <property type="nucleotide sequence ID" value="NZ_AGFM01000009.1"/>
</dbReference>
<evidence type="ECO:0000313" key="2">
    <source>
        <dbReference type="Proteomes" id="UP000004030"/>
    </source>
</evidence>
<comment type="caution">
    <text evidence="1">The sequence shown here is derived from an EMBL/GenBank/DDBJ whole genome shotgun (WGS) entry which is preliminary data.</text>
</comment>
<dbReference type="KEGG" id="npn:JI59_16100"/>
<gene>
    <name evidence="1" type="ORF">NSU_0798</name>
</gene>
<protein>
    <submittedName>
        <fullName evidence="1">Helix-turn-helix domain-containing protein</fullName>
    </submittedName>
</protein>
<dbReference type="PATRIC" id="fig|1088721.3.peg.788"/>
<evidence type="ECO:0000313" key="1">
    <source>
        <dbReference type="EMBL" id="EHJ62201.1"/>
    </source>
</evidence>
<sequence length="75" mass="8646">MAVRLDREVLRHFWARCRLKRANRGATLRRGPRAFNRPEDRLAHLSQHTLADAERGDFRFVYLLPVSTDAASAAD</sequence>
<keyword evidence="2" id="KW-1185">Reference proteome</keyword>